<keyword evidence="1" id="KW-0472">Membrane</keyword>
<dbReference type="EMBL" id="CALYLK010000007">
    <property type="protein sequence ID" value="CAH8203441.1"/>
    <property type="molecule type" value="Genomic_DNA"/>
</dbReference>
<keyword evidence="1" id="KW-1133">Transmembrane helix</keyword>
<evidence type="ECO:0000313" key="2">
    <source>
        <dbReference type="EMBL" id="CAH8203441.1"/>
    </source>
</evidence>
<comment type="caution">
    <text evidence="2">The sequence shown here is derived from an EMBL/GenBank/DDBJ whole genome shotgun (WGS) entry which is preliminary data.</text>
</comment>
<name>A0ABM9FKC2_9VIBR</name>
<feature type="transmembrane region" description="Helical" evidence="1">
    <location>
        <begin position="90"/>
        <end position="109"/>
    </location>
</feature>
<sequence>MVWFRGRVAHTLTGRYVFSRVMFYRKLILNSKLSLLISFVSFCLIYIGLESAVDFLGLPTYIDFGETVNVTRGSGRYSYDEDISGVNTDIGIYIMVMSGMFAWRVYHWLKTGKLDGNRSTLSLLSWTYWVVGFSAYIVATTPIWFIDMPGIIQRLLALGLGGGIAWFTFCKYNQARDEIEYGEKNT</sequence>
<feature type="transmembrane region" description="Helical" evidence="1">
    <location>
        <begin position="121"/>
        <end position="145"/>
    </location>
</feature>
<organism evidence="2 3">
    <name type="scientific">Vibrio aestuarianus</name>
    <dbReference type="NCBI Taxonomy" id="28171"/>
    <lineage>
        <taxon>Bacteria</taxon>
        <taxon>Pseudomonadati</taxon>
        <taxon>Pseudomonadota</taxon>
        <taxon>Gammaproteobacteria</taxon>
        <taxon>Vibrionales</taxon>
        <taxon>Vibrionaceae</taxon>
        <taxon>Vibrio</taxon>
    </lineage>
</organism>
<reference evidence="2" key="1">
    <citation type="submission" date="2022-06" db="EMBL/GenBank/DDBJ databases">
        <authorList>
            <person name="Goudenege D."/>
            <person name="Le Roux F."/>
        </authorList>
    </citation>
    <scope>NUCLEOTIDE SEQUENCE</scope>
    <source>
        <strain evidence="2">12-063</strain>
    </source>
</reference>
<accession>A0ABM9FKC2</accession>
<gene>
    <name evidence="2" type="ORF">VAE063_1060010</name>
</gene>
<feature type="transmembrane region" description="Helical" evidence="1">
    <location>
        <begin position="27"/>
        <end position="49"/>
    </location>
</feature>
<protein>
    <submittedName>
        <fullName evidence="2">Uncharacterized protein</fullName>
    </submittedName>
</protein>
<proteinExistence type="predicted"/>
<evidence type="ECO:0000256" key="1">
    <source>
        <dbReference type="SAM" id="Phobius"/>
    </source>
</evidence>
<evidence type="ECO:0000313" key="3">
    <source>
        <dbReference type="Proteomes" id="UP001152658"/>
    </source>
</evidence>
<dbReference type="Proteomes" id="UP001152658">
    <property type="component" value="Unassembled WGS sequence"/>
</dbReference>
<keyword evidence="1" id="KW-0812">Transmembrane</keyword>
<feature type="transmembrane region" description="Helical" evidence="1">
    <location>
        <begin position="151"/>
        <end position="169"/>
    </location>
</feature>
<keyword evidence="3" id="KW-1185">Reference proteome</keyword>